<accession>A0A7L9FHD4</accession>
<dbReference type="KEGG" id="thel:IG193_01275"/>
<feature type="transmembrane region" description="Helical" evidence="2">
    <location>
        <begin position="365"/>
        <end position="385"/>
    </location>
</feature>
<dbReference type="CDD" id="cd09626">
    <property type="entry name" value="DOMON_glucodextranase_like"/>
    <property type="match status" value="1"/>
</dbReference>
<dbReference type="SUPFAM" id="SSF49344">
    <property type="entry name" value="CBD9-like"/>
    <property type="match status" value="1"/>
</dbReference>
<protein>
    <recommendedName>
        <fullName evidence="3">Glucodextranase-like C-terminal domain-containing protein</fullName>
    </recommendedName>
</protein>
<evidence type="ECO:0000313" key="5">
    <source>
        <dbReference type="Proteomes" id="UP000594121"/>
    </source>
</evidence>
<gene>
    <name evidence="4" type="ORF">IG193_01275</name>
</gene>
<dbReference type="EMBL" id="CP062310">
    <property type="protein sequence ID" value="QOJ79127.1"/>
    <property type="molecule type" value="Genomic_DNA"/>
</dbReference>
<dbReference type="AlphaFoldDB" id="A0A7L9FHD4"/>
<proteinExistence type="predicted"/>
<keyword evidence="2" id="KW-1133">Transmembrane helix</keyword>
<feature type="coiled-coil region" evidence="1">
    <location>
        <begin position="297"/>
        <end position="359"/>
    </location>
</feature>
<keyword evidence="2" id="KW-0472">Membrane</keyword>
<keyword evidence="1" id="KW-0175">Coiled coil</keyword>
<dbReference type="InParanoid" id="A0A7L9FHD4"/>
<evidence type="ECO:0000256" key="2">
    <source>
        <dbReference type="SAM" id="Phobius"/>
    </source>
</evidence>
<keyword evidence="5" id="KW-1185">Reference proteome</keyword>
<evidence type="ECO:0000259" key="3">
    <source>
        <dbReference type="Pfam" id="PF09985"/>
    </source>
</evidence>
<organism evidence="4 5">
    <name type="scientific">Infirmifilum lucidum</name>
    <dbReference type="NCBI Taxonomy" id="2776706"/>
    <lineage>
        <taxon>Archaea</taxon>
        <taxon>Thermoproteota</taxon>
        <taxon>Thermoprotei</taxon>
        <taxon>Thermofilales</taxon>
        <taxon>Thermofilaceae</taxon>
        <taxon>Infirmifilum</taxon>
    </lineage>
</organism>
<dbReference type="GeneID" id="59148485"/>
<reference evidence="4 5" key="1">
    <citation type="submission" date="2020-10" db="EMBL/GenBank/DDBJ databases">
        <title>Thermofilum lucidum 3507LT sp. nov. a novel member of Thermofilaceae family isolated from Chile hot spring, and proposal of description order Thermofilales.</title>
        <authorList>
            <person name="Zayulina K.S."/>
            <person name="Elcheninov A.G."/>
            <person name="Toshchakov S.V."/>
            <person name="Kublanov I.V."/>
        </authorList>
    </citation>
    <scope>NUCLEOTIDE SEQUENCE [LARGE SCALE GENOMIC DNA]</scope>
    <source>
        <strain evidence="4 5">3507LT</strain>
    </source>
</reference>
<dbReference type="Gene3D" id="2.60.40.1190">
    <property type="match status" value="1"/>
</dbReference>
<evidence type="ECO:0000256" key="1">
    <source>
        <dbReference type="SAM" id="Coils"/>
    </source>
</evidence>
<dbReference type="Proteomes" id="UP000594121">
    <property type="component" value="Chromosome"/>
</dbReference>
<name>A0A7L9FHD4_9CREN</name>
<dbReference type="RefSeq" id="WP_192819099.1">
    <property type="nucleotide sequence ID" value="NZ_CP062310.1"/>
</dbReference>
<dbReference type="Gene3D" id="1.20.5.1700">
    <property type="match status" value="1"/>
</dbReference>
<feature type="domain" description="Glucodextranase-like C-terminal" evidence="3">
    <location>
        <begin position="32"/>
        <end position="289"/>
    </location>
</feature>
<evidence type="ECO:0000313" key="4">
    <source>
        <dbReference type="EMBL" id="QOJ79127.1"/>
    </source>
</evidence>
<sequence>MNRKYAVVAIVLLAVIVLSLALAPLARAQGPVIQVTDPTGDDKGPGFYGYPTADVFKPGVFDIVKFEVYTAEKTVTFKVYFKDLGGNPWGGKNGFCLQQVHIYMHTDAPANVLARASAIALNLNFDPTWAWHYALLIGPCWETPPQPLPTGQCAVLYRPFDEVVQDDRIKISVEGNAIVATVDRGLFEYGDVGNIKNWRIAVAVASHDGFGPLKVRGVGLSKGEWNIWGTATATDAQKVLIANAIKFGIEPRVLDIAVYAPEYPNGITADQQYTWLSGIDLDARLPATIPPLTTQLVAQLKSQLASVTQERDNLKSQVASLQGQVTSLQNQVSSLQSQVKSLQDQNAKLSEELESLKASTVNTGVAVAIAVVLLIVGLAAGYFLGSRKPKAEAKKPKAETKTS</sequence>
<dbReference type="SUPFAM" id="SSF58100">
    <property type="entry name" value="Bacterial hemolysins"/>
    <property type="match status" value="1"/>
</dbReference>
<dbReference type="Pfam" id="PF09985">
    <property type="entry name" value="Glucodextran_C"/>
    <property type="match status" value="1"/>
</dbReference>
<dbReference type="InterPro" id="IPR019248">
    <property type="entry name" value="Glucodextran_C"/>
</dbReference>
<keyword evidence="2" id="KW-0812">Transmembrane</keyword>